<protein>
    <submittedName>
        <fullName evidence="2">DUF2793 domain-containing protein</fullName>
    </submittedName>
</protein>
<evidence type="ECO:0000256" key="1">
    <source>
        <dbReference type="SAM" id="MobiDB-lite"/>
    </source>
</evidence>
<feature type="compositionally biased region" description="Low complexity" evidence="1">
    <location>
        <begin position="26"/>
        <end position="42"/>
    </location>
</feature>
<organism evidence="2">
    <name type="scientific">Sphingomonas psychrotolerans</name>
    <dbReference type="NCBI Taxonomy" id="1327635"/>
    <lineage>
        <taxon>Bacteria</taxon>
        <taxon>Pseudomonadati</taxon>
        <taxon>Pseudomonadota</taxon>
        <taxon>Alphaproteobacteria</taxon>
        <taxon>Sphingomonadales</taxon>
        <taxon>Sphingomonadaceae</taxon>
        <taxon>Sphingomonas</taxon>
    </lineage>
</organism>
<accession>A0ABU3N3X3</accession>
<reference evidence="2" key="1">
    <citation type="submission" date="2022-04" db="EMBL/GenBank/DDBJ databases">
        <title>Tomato heritable bacteria conferring resistance against bacterial wilt.</title>
        <authorList>
            <person name="Yin J."/>
        </authorList>
    </citation>
    <scope>NUCLEOTIDE SEQUENCE</scope>
    <source>
        <strain evidence="2">Cra20</strain>
    </source>
</reference>
<evidence type="ECO:0000313" key="2">
    <source>
        <dbReference type="EMBL" id="MDT8759235.1"/>
    </source>
</evidence>
<proteinExistence type="predicted"/>
<name>A0ABU3N3X3_9SPHN</name>
<feature type="compositionally biased region" description="Basic residues" evidence="1">
    <location>
        <begin position="1"/>
        <end position="12"/>
    </location>
</feature>
<sequence length="234" mass="23953">MVRTQVRARRRSAAVGAGRQRHQPRRLAAQLRGAGARRLLPQSGGAAGGQTGERERRVGAAQGERPDAGGAGDGAVGRAGADRDGRRPIIAARKALARLDLAAQGAVVAVGAETPPASPAPGACWLLGAAPGGAWAGYPHALAGWTSSGWIFLEPHEGMQLWVGPTQGCARFSGGTWRLGELHGKVFVEGDQVVGPRVDSIAEPLGGMTVDAEARAAIVSVLEALRAHGLIEAG</sequence>
<feature type="region of interest" description="Disordered" evidence="1">
    <location>
        <begin position="1"/>
        <end position="82"/>
    </location>
</feature>
<dbReference type="InterPro" id="IPR021251">
    <property type="entry name" value="DUF2793"/>
</dbReference>
<gene>
    <name evidence="2" type="ORF">MZO42_11055</name>
</gene>
<dbReference type="Pfam" id="PF10983">
    <property type="entry name" value="DUF2793"/>
    <property type="match status" value="1"/>
</dbReference>
<comment type="caution">
    <text evidence="2">The sequence shown here is derived from an EMBL/GenBank/DDBJ whole genome shotgun (WGS) entry which is preliminary data.</text>
</comment>
<dbReference type="EMBL" id="JALMLT010000002">
    <property type="protein sequence ID" value="MDT8759235.1"/>
    <property type="molecule type" value="Genomic_DNA"/>
</dbReference>